<dbReference type="InterPro" id="IPR040348">
    <property type="entry name" value="POLAR-like"/>
</dbReference>
<comment type="caution">
    <text evidence="3">The sequence shown here is derived from an EMBL/GenBank/DDBJ whole genome shotgun (WGS) entry which is preliminary data.</text>
</comment>
<evidence type="ECO:0000313" key="4">
    <source>
        <dbReference type="Proteomes" id="UP001370490"/>
    </source>
</evidence>
<sequence length="295" mass="33901">MSFERRRQRKEKNCRRGIECMTTGAAFGKWFRKLRSRRRGSLDVSVSERGDGYLGNGTRSKANGSLVTQAADGISPLGFDSVRNERETAFNVGVGCGLVYLIAETRNEITKLAELRTQMDSLIQDAKKELQRKETFSLQPETNEKDASSSKKIKEQEQNGCRVGMDHLEAELEAELELLQVNLDRRKSPPEHQQQQLSVTIEHTAPEGSLSVSFEEVIYPQEEETQEHCGVSPTELERRLHELLETRQQEQIQELEAALERAKRKLHEKELEVKWWKDTAHLISQHVPESCHYMR</sequence>
<feature type="compositionally biased region" description="Basic and acidic residues" evidence="2">
    <location>
        <begin position="142"/>
        <end position="157"/>
    </location>
</feature>
<organism evidence="3 4">
    <name type="scientific">Dillenia turbinata</name>
    <dbReference type="NCBI Taxonomy" id="194707"/>
    <lineage>
        <taxon>Eukaryota</taxon>
        <taxon>Viridiplantae</taxon>
        <taxon>Streptophyta</taxon>
        <taxon>Embryophyta</taxon>
        <taxon>Tracheophyta</taxon>
        <taxon>Spermatophyta</taxon>
        <taxon>Magnoliopsida</taxon>
        <taxon>eudicotyledons</taxon>
        <taxon>Gunneridae</taxon>
        <taxon>Pentapetalae</taxon>
        <taxon>Dilleniales</taxon>
        <taxon>Dilleniaceae</taxon>
        <taxon>Dillenia</taxon>
    </lineage>
</organism>
<feature type="region of interest" description="Disordered" evidence="2">
    <location>
        <begin position="133"/>
        <end position="158"/>
    </location>
</feature>
<dbReference type="PANTHER" id="PTHR33476:SF22">
    <property type="entry name" value="PROTEIN POLAR LOCALIZATION DURING ASYMMETRIC DIVISION AND REDISTRIBUTION"/>
    <property type="match status" value="1"/>
</dbReference>
<dbReference type="EMBL" id="JBAMMX010000027">
    <property type="protein sequence ID" value="KAK6912496.1"/>
    <property type="molecule type" value="Genomic_DNA"/>
</dbReference>
<gene>
    <name evidence="3" type="ORF">RJ641_022097</name>
</gene>
<keyword evidence="4" id="KW-1185">Reference proteome</keyword>
<dbReference type="PANTHER" id="PTHR33476">
    <property type="entry name" value="EMB|CAB62613.1"/>
    <property type="match status" value="1"/>
</dbReference>
<proteinExistence type="predicted"/>
<accession>A0AAN8YTK3</accession>
<reference evidence="3 4" key="1">
    <citation type="submission" date="2023-12" db="EMBL/GenBank/DDBJ databases">
        <title>A high-quality genome assembly for Dillenia turbinata (Dilleniales).</title>
        <authorList>
            <person name="Chanderbali A."/>
        </authorList>
    </citation>
    <scope>NUCLEOTIDE SEQUENCE [LARGE SCALE GENOMIC DNA]</scope>
    <source>
        <strain evidence="3">LSX21</strain>
        <tissue evidence="3">Leaf</tissue>
    </source>
</reference>
<keyword evidence="1" id="KW-0175">Coiled coil</keyword>
<dbReference type="GO" id="GO:0008356">
    <property type="term" value="P:asymmetric cell division"/>
    <property type="evidence" value="ECO:0007669"/>
    <property type="project" value="InterPro"/>
</dbReference>
<feature type="coiled-coil region" evidence="1">
    <location>
        <begin position="241"/>
        <end position="279"/>
    </location>
</feature>
<evidence type="ECO:0000256" key="1">
    <source>
        <dbReference type="SAM" id="Coils"/>
    </source>
</evidence>
<dbReference type="Proteomes" id="UP001370490">
    <property type="component" value="Unassembled WGS sequence"/>
</dbReference>
<protein>
    <recommendedName>
        <fullName evidence="5">Protein POLAR LOCALIZATION DURING ASYMMETRIC DIVISION AND REDISTRIBUTION-like</fullName>
    </recommendedName>
</protein>
<evidence type="ECO:0008006" key="5">
    <source>
        <dbReference type="Google" id="ProtNLM"/>
    </source>
</evidence>
<evidence type="ECO:0000256" key="2">
    <source>
        <dbReference type="SAM" id="MobiDB-lite"/>
    </source>
</evidence>
<name>A0AAN8YTK3_9MAGN</name>
<evidence type="ECO:0000313" key="3">
    <source>
        <dbReference type="EMBL" id="KAK6912496.1"/>
    </source>
</evidence>
<dbReference type="AlphaFoldDB" id="A0AAN8YTK3"/>